<dbReference type="RefSeq" id="WP_376918667.1">
    <property type="nucleotide sequence ID" value="NZ_JBHRSW010000005.1"/>
</dbReference>
<evidence type="ECO:0000313" key="8">
    <source>
        <dbReference type="Proteomes" id="UP001595478"/>
    </source>
</evidence>
<dbReference type="PANTHER" id="PTHR32089">
    <property type="entry name" value="METHYL-ACCEPTING CHEMOTAXIS PROTEIN MCPB"/>
    <property type="match status" value="1"/>
</dbReference>
<organism evidence="7 8">
    <name type="scientific">Agaribacter flavus</name>
    <dbReference type="NCBI Taxonomy" id="1902781"/>
    <lineage>
        <taxon>Bacteria</taxon>
        <taxon>Pseudomonadati</taxon>
        <taxon>Pseudomonadota</taxon>
        <taxon>Gammaproteobacteria</taxon>
        <taxon>Alteromonadales</taxon>
        <taxon>Alteromonadaceae</taxon>
        <taxon>Agaribacter</taxon>
    </lineage>
</organism>
<evidence type="ECO:0000256" key="4">
    <source>
        <dbReference type="SAM" id="Coils"/>
    </source>
</evidence>
<gene>
    <name evidence="7" type="ORF">ACFOHL_02735</name>
</gene>
<name>A0ABV7FJQ4_9ALTE</name>
<dbReference type="Proteomes" id="UP001595478">
    <property type="component" value="Unassembled WGS sequence"/>
</dbReference>
<evidence type="ECO:0000313" key="7">
    <source>
        <dbReference type="EMBL" id="MFC3120528.1"/>
    </source>
</evidence>
<protein>
    <submittedName>
        <fullName evidence="7">Methyl-accepting chemotaxis protein</fullName>
    </submittedName>
</protein>
<evidence type="ECO:0000256" key="1">
    <source>
        <dbReference type="ARBA" id="ARBA00004370"/>
    </source>
</evidence>
<evidence type="ECO:0000256" key="5">
    <source>
        <dbReference type="SAM" id="Phobius"/>
    </source>
</evidence>
<keyword evidence="5" id="KW-0812">Transmembrane</keyword>
<keyword evidence="5" id="KW-0472">Membrane</keyword>
<dbReference type="SMART" id="SM00283">
    <property type="entry name" value="MA"/>
    <property type="match status" value="1"/>
</dbReference>
<dbReference type="SUPFAM" id="SSF58104">
    <property type="entry name" value="Methyl-accepting chemotaxis protein (MCP) signaling domain"/>
    <property type="match status" value="1"/>
</dbReference>
<evidence type="ECO:0000259" key="6">
    <source>
        <dbReference type="PROSITE" id="PS50111"/>
    </source>
</evidence>
<dbReference type="PANTHER" id="PTHR32089:SF112">
    <property type="entry name" value="LYSOZYME-LIKE PROTEIN-RELATED"/>
    <property type="match status" value="1"/>
</dbReference>
<dbReference type="PROSITE" id="PS50111">
    <property type="entry name" value="CHEMOTAXIS_TRANSDUC_2"/>
    <property type="match status" value="1"/>
</dbReference>
<reference evidence="8" key="1">
    <citation type="journal article" date="2019" name="Int. J. Syst. Evol. Microbiol.">
        <title>The Global Catalogue of Microorganisms (GCM) 10K type strain sequencing project: providing services to taxonomists for standard genome sequencing and annotation.</title>
        <authorList>
            <consortium name="The Broad Institute Genomics Platform"/>
            <consortium name="The Broad Institute Genome Sequencing Center for Infectious Disease"/>
            <person name="Wu L."/>
            <person name="Ma J."/>
        </authorList>
    </citation>
    <scope>NUCLEOTIDE SEQUENCE [LARGE SCALE GENOMIC DNA]</scope>
    <source>
        <strain evidence="8">KCTC 52473</strain>
    </source>
</reference>
<keyword evidence="8" id="KW-1185">Reference proteome</keyword>
<dbReference type="InterPro" id="IPR004089">
    <property type="entry name" value="MCPsignal_dom"/>
</dbReference>
<dbReference type="Gene3D" id="1.10.287.950">
    <property type="entry name" value="Methyl-accepting chemotaxis protein"/>
    <property type="match status" value="1"/>
</dbReference>
<dbReference type="Pfam" id="PF00015">
    <property type="entry name" value="MCPsignal"/>
    <property type="match status" value="1"/>
</dbReference>
<accession>A0ABV7FJQ4</accession>
<comment type="subcellular location">
    <subcellularLocation>
        <location evidence="1">Membrane</location>
    </subcellularLocation>
</comment>
<sequence>MVLQALAAIGIGLVTDTLLLGVVASFVILVPPIFLCLKHPKKVLTNHAVATALQLMAALHMQQTAGMTEMHFQVFMLLAFLSIYRDWKVVVTGTLVIAVHHILGFVMQLSGGGLMVFEDATPAFYILLIHATFAILECIGLSFLAVRSAKDYKVAKDIQTTVNDIVSAPDVLDLRDKNIPSDPQLKEFTNMLLSVKGLVKQTAHVGSALVTIAEKVRASSGALNETVEEQNNQVFTISESISRIAASVEDIAQLSQGANTIAQSAKQSTTDTAEAINTSQTNIAKLKSTLQTTSEAISDLSNKCENISSVMQSIKSVAEQTNLLALNAAIESARAGEHGRGFAVVADEVRNLAIKSKESAEEIEKITAMLTESANHSVKNMDDCVDVVELAVASSETATSNMKIVFDSIENVDANVTNVSNATNEQAKVSKTISSNTDNLSSSFASEKEQVAYLHEDLSKLNDLADELNQQLRQFKLD</sequence>
<feature type="domain" description="Methyl-accepting transducer" evidence="6">
    <location>
        <begin position="205"/>
        <end position="441"/>
    </location>
</feature>
<evidence type="ECO:0000256" key="2">
    <source>
        <dbReference type="ARBA" id="ARBA00023224"/>
    </source>
</evidence>
<keyword evidence="2 3" id="KW-0807">Transducer</keyword>
<feature type="coiled-coil region" evidence="4">
    <location>
        <begin position="451"/>
        <end position="478"/>
    </location>
</feature>
<feature type="transmembrane region" description="Helical" evidence="5">
    <location>
        <begin position="123"/>
        <end position="146"/>
    </location>
</feature>
<keyword evidence="4" id="KW-0175">Coiled coil</keyword>
<evidence type="ECO:0000256" key="3">
    <source>
        <dbReference type="PROSITE-ProRule" id="PRU00284"/>
    </source>
</evidence>
<comment type="caution">
    <text evidence="7">The sequence shown here is derived from an EMBL/GenBank/DDBJ whole genome shotgun (WGS) entry which is preliminary data.</text>
</comment>
<proteinExistence type="predicted"/>
<keyword evidence="5" id="KW-1133">Transmembrane helix</keyword>
<dbReference type="EMBL" id="JBHRSW010000005">
    <property type="protein sequence ID" value="MFC3120528.1"/>
    <property type="molecule type" value="Genomic_DNA"/>
</dbReference>
<feature type="transmembrane region" description="Helical" evidence="5">
    <location>
        <begin position="6"/>
        <end position="31"/>
    </location>
</feature>
<feature type="transmembrane region" description="Helical" evidence="5">
    <location>
        <begin position="96"/>
        <end position="117"/>
    </location>
</feature>